<dbReference type="Proteomes" id="UP000028042">
    <property type="component" value="Unassembled WGS sequence"/>
</dbReference>
<evidence type="ECO:0000313" key="2">
    <source>
        <dbReference type="EMBL" id="AJA51977.1"/>
    </source>
</evidence>
<sequence length="131" mass="15317">MKDRNKSIAQSISMFGIFFGRWFSRNFGDNTYFGLNGNILISIIAGIIIGIALVILIIKKFYFASFIFLVLFSPMIITYIGMYYDNTTLMDVGFITFIIILIIFLILTKRYVRITDDSYDNINYDKYKNKY</sequence>
<keyword evidence="5" id="KW-1185">Reference proteome</keyword>
<evidence type="ECO:0000313" key="4">
    <source>
        <dbReference type="Proteomes" id="UP000028042"/>
    </source>
</evidence>
<dbReference type="KEGG" id="cpat:CLPA_c19190"/>
<accession>A0A0H3J3E4</accession>
<evidence type="ECO:0000313" key="3">
    <source>
        <dbReference type="EMBL" id="KRU12014.1"/>
    </source>
</evidence>
<name>A0A0H3J3E4_CLOPA</name>
<dbReference type="GeneID" id="93074077"/>
<dbReference type="KEGG" id="cpae:CPAST_c19190"/>
<dbReference type="EMBL" id="CP009268">
    <property type="protein sequence ID" value="AJA51977.1"/>
    <property type="molecule type" value="Genomic_DNA"/>
</dbReference>
<dbReference type="Proteomes" id="UP000030905">
    <property type="component" value="Chromosome"/>
</dbReference>
<keyword evidence="1" id="KW-1133">Transmembrane helix</keyword>
<evidence type="ECO:0000313" key="5">
    <source>
        <dbReference type="Proteomes" id="UP000030905"/>
    </source>
</evidence>
<keyword evidence="1" id="KW-0812">Transmembrane</keyword>
<reference evidence="3 4" key="3">
    <citation type="journal article" name="Genome Announc.">
        <title>Improved Draft Genome Sequence of Clostridium pasteurianum Strain ATCC 6013 (DSM 525) Using a Hybrid Next-Generation Sequencing Approach.</title>
        <authorList>
            <person name="Pyne M.E."/>
            <person name="Utturkar S."/>
            <person name="Brown S.D."/>
            <person name="Moo-Young M."/>
            <person name="Chung D.A."/>
            <person name="Chou C.P."/>
        </authorList>
    </citation>
    <scope>NUCLEOTIDE SEQUENCE [LARGE SCALE GENOMIC DNA]</scope>
    <source>
        <strain evidence="3 4">ATCC 6013</strain>
    </source>
</reference>
<reference evidence="3" key="2">
    <citation type="submission" date="2015-10" db="EMBL/GenBank/DDBJ databases">
        <title>Improved Draft Genome Sequence of Clostridium pasteurianum Strain ATCC 6013 (DSM 525) Using a Hybrid Next-Generation Sequencing Approach.</title>
        <authorList>
            <person name="Pyne M.E."/>
            <person name="Utturkar S.M."/>
            <person name="Brown S.D."/>
            <person name="Moo-Young M."/>
            <person name="Chung D.A."/>
            <person name="Chou P.C."/>
        </authorList>
    </citation>
    <scope>NUCLEOTIDE SEQUENCE</scope>
    <source>
        <strain evidence="3">ATCC 6013</strain>
    </source>
</reference>
<evidence type="ECO:0000256" key="1">
    <source>
        <dbReference type="SAM" id="Phobius"/>
    </source>
</evidence>
<reference evidence="2 5" key="1">
    <citation type="journal article" date="2015" name="Genome Announc.">
        <title>Complete Genome Sequence of the Nitrogen-Fixing and Solvent-Producing Clostridium pasteurianum DSM 525.</title>
        <authorList>
            <person name="Poehlein A."/>
            <person name="Grosse-Honebrink A."/>
            <person name="Zhang Y."/>
            <person name="Minton N.P."/>
            <person name="Daniel R."/>
        </authorList>
    </citation>
    <scope>NUCLEOTIDE SEQUENCE [LARGE SCALE GENOMIC DNA]</scope>
    <source>
        <strain evidence="2">DSM 525</strain>
        <strain evidence="5">DSM 525 / ATCC 6013</strain>
    </source>
</reference>
<dbReference type="PATRIC" id="fig|1262449.3.peg.1758"/>
<feature type="transmembrane region" description="Helical" evidence="1">
    <location>
        <begin position="7"/>
        <end position="23"/>
    </location>
</feature>
<keyword evidence="1" id="KW-0472">Membrane</keyword>
<feature type="transmembrane region" description="Helical" evidence="1">
    <location>
        <begin position="61"/>
        <end position="82"/>
    </location>
</feature>
<feature type="transmembrane region" description="Helical" evidence="1">
    <location>
        <begin position="88"/>
        <end position="107"/>
    </location>
</feature>
<dbReference type="EMBL" id="JPGY02000001">
    <property type="protein sequence ID" value="KRU12014.1"/>
    <property type="molecule type" value="Genomic_DNA"/>
</dbReference>
<proteinExistence type="predicted"/>
<dbReference type="AlphaFoldDB" id="A0A0H3J3E4"/>
<organism evidence="2 5">
    <name type="scientific">Clostridium pasteurianum DSM 525 = ATCC 6013</name>
    <dbReference type="NCBI Taxonomy" id="1262449"/>
    <lineage>
        <taxon>Bacteria</taxon>
        <taxon>Bacillati</taxon>
        <taxon>Bacillota</taxon>
        <taxon>Clostridia</taxon>
        <taxon>Eubacteriales</taxon>
        <taxon>Clostridiaceae</taxon>
        <taxon>Clostridium</taxon>
    </lineage>
</organism>
<feature type="transmembrane region" description="Helical" evidence="1">
    <location>
        <begin position="35"/>
        <end position="56"/>
    </location>
</feature>
<dbReference type="RefSeq" id="WP_003444225.1">
    <property type="nucleotide sequence ID" value="NZ_ANZB01000004.1"/>
</dbReference>
<protein>
    <submittedName>
        <fullName evidence="2">Uncharacterized protein</fullName>
    </submittedName>
</protein>
<gene>
    <name evidence="2" type="ORF">CLPA_c19190</name>
    <name evidence="3" type="ORF">CP6013_01261</name>
</gene>